<name>A0A9N8DM28_9STRA</name>
<dbReference type="Pfam" id="PF25192">
    <property type="entry name" value="DiatomPyrShell"/>
    <property type="match status" value="1"/>
</dbReference>
<evidence type="ECO:0000313" key="2">
    <source>
        <dbReference type="EMBL" id="CAB9504756.1"/>
    </source>
</evidence>
<feature type="chain" id="PRO_5040337551" evidence="1">
    <location>
        <begin position="21"/>
        <end position="381"/>
    </location>
</feature>
<protein>
    <submittedName>
        <fullName evidence="2">Uncharacterized protein</fullName>
    </submittedName>
</protein>
<gene>
    <name evidence="2" type="ORF">SEMRO_207_G086900.1</name>
</gene>
<keyword evidence="1" id="KW-0732">Signal</keyword>
<feature type="signal peptide" evidence="1">
    <location>
        <begin position="1"/>
        <end position="20"/>
    </location>
</feature>
<keyword evidence="3" id="KW-1185">Reference proteome</keyword>
<accession>A0A9N8DM28</accession>
<dbReference type="EMBL" id="CAICTM010000206">
    <property type="protein sequence ID" value="CAB9504756.1"/>
    <property type="molecule type" value="Genomic_DNA"/>
</dbReference>
<sequence length="381" mass="40428">MKFLLSVSASVLFCGSAVHGYGVVDRQNRVGTPFRQGGSSYYPQQNLNGGGLSWNSPMGDGGGYQQQQTNGWGWGNNYNTNNRGGGGSYDNYYYRDNEVQGNSRRTWSNSGYDPYGGNKDTVVQMDTQGRPMSATLEVWEGPNYTPLKVNLYSEDGNRRPFQTLVETPRDGRAHAVTVNNDGPQEMPVNAHVSSSYRNDPGSYYNYGPPVDIQRLRIDGGKALKTVTLPYHVQNVKLSLRSQGGPIKATVELWQGPGAAKQVAQVDSADGQNKPFSAMIDTSGGTTLAIRNTGPTEFPIDAYVELFSQGGGAGQYGGGYGFNAGAGYNNGYGNGGGYGGYGGGYNNGNGGGYGGYGGGRDFRGNGYGSGYGSGGYGFGPYN</sequence>
<reference evidence="2" key="1">
    <citation type="submission" date="2020-06" db="EMBL/GenBank/DDBJ databases">
        <authorList>
            <consortium name="Plant Systems Biology data submission"/>
        </authorList>
    </citation>
    <scope>NUCLEOTIDE SEQUENCE</scope>
    <source>
        <strain evidence="2">D6</strain>
    </source>
</reference>
<proteinExistence type="predicted"/>
<evidence type="ECO:0000313" key="3">
    <source>
        <dbReference type="Proteomes" id="UP001153069"/>
    </source>
</evidence>
<dbReference type="InterPro" id="IPR057491">
    <property type="entry name" value="DiatomPyrShell"/>
</dbReference>
<dbReference type="AlphaFoldDB" id="A0A9N8DM28"/>
<evidence type="ECO:0000256" key="1">
    <source>
        <dbReference type="SAM" id="SignalP"/>
    </source>
</evidence>
<organism evidence="2 3">
    <name type="scientific">Seminavis robusta</name>
    <dbReference type="NCBI Taxonomy" id="568900"/>
    <lineage>
        <taxon>Eukaryota</taxon>
        <taxon>Sar</taxon>
        <taxon>Stramenopiles</taxon>
        <taxon>Ochrophyta</taxon>
        <taxon>Bacillariophyta</taxon>
        <taxon>Bacillariophyceae</taxon>
        <taxon>Bacillariophycidae</taxon>
        <taxon>Naviculales</taxon>
        <taxon>Naviculaceae</taxon>
        <taxon>Seminavis</taxon>
    </lineage>
</organism>
<dbReference type="Proteomes" id="UP001153069">
    <property type="component" value="Unassembled WGS sequence"/>
</dbReference>
<comment type="caution">
    <text evidence="2">The sequence shown here is derived from an EMBL/GenBank/DDBJ whole genome shotgun (WGS) entry which is preliminary data.</text>
</comment>